<keyword evidence="2" id="KW-0812">Transmembrane</keyword>
<accession>A0ABU6SBY0</accession>
<evidence type="ECO:0000313" key="4">
    <source>
        <dbReference type="Proteomes" id="UP001341840"/>
    </source>
</evidence>
<organism evidence="3 4">
    <name type="scientific">Stylosanthes scabra</name>
    <dbReference type="NCBI Taxonomy" id="79078"/>
    <lineage>
        <taxon>Eukaryota</taxon>
        <taxon>Viridiplantae</taxon>
        <taxon>Streptophyta</taxon>
        <taxon>Embryophyta</taxon>
        <taxon>Tracheophyta</taxon>
        <taxon>Spermatophyta</taxon>
        <taxon>Magnoliopsida</taxon>
        <taxon>eudicotyledons</taxon>
        <taxon>Gunneridae</taxon>
        <taxon>Pentapetalae</taxon>
        <taxon>rosids</taxon>
        <taxon>fabids</taxon>
        <taxon>Fabales</taxon>
        <taxon>Fabaceae</taxon>
        <taxon>Papilionoideae</taxon>
        <taxon>50 kb inversion clade</taxon>
        <taxon>dalbergioids sensu lato</taxon>
        <taxon>Dalbergieae</taxon>
        <taxon>Pterocarpus clade</taxon>
        <taxon>Stylosanthes</taxon>
    </lineage>
</organism>
<feature type="transmembrane region" description="Helical" evidence="2">
    <location>
        <begin position="114"/>
        <end position="136"/>
    </location>
</feature>
<dbReference type="EMBL" id="JASCZI010060552">
    <property type="protein sequence ID" value="MED6133812.1"/>
    <property type="molecule type" value="Genomic_DNA"/>
</dbReference>
<sequence length="171" mass="19415">MKWKQNPLKDPIPNSNNAKLMIVHRLLLSVDLSKPSFVSLPKAWFIYLLIGVGGILFIISCCGFVGTASRNPFELGSAAFIFFTHNNWENKVILKDASGRFNSVYDFMHVHWSVLRWIGISVSVLQVIAMVLALYLRTVFKREWHNKGHSDGGDEHIVPLPRVRPSNNNNN</sequence>
<name>A0ABU6SBY0_9FABA</name>
<evidence type="ECO:0000256" key="2">
    <source>
        <dbReference type="SAM" id="Phobius"/>
    </source>
</evidence>
<keyword evidence="2" id="KW-0472">Membrane</keyword>
<proteinExistence type="predicted"/>
<evidence type="ECO:0008006" key="5">
    <source>
        <dbReference type="Google" id="ProtNLM"/>
    </source>
</evidence>
<keyword evidence="4" id="KW-1185">Reference proteome</keyword>
<gene>
    <name evidence="3" type="ORF">PIB30_031709</name>
</gene>
<dbReference type="Proteomes" id="UP001341840">
    <property type="component" value="Unassembled WGS sequence"/>
</dbReference>
<protein>
    <recommendedName>
        <fullName evidence="5">Transmembrane protein</fullName>
    </recommendedName>
</protein>
<feature type="region of interest" description="Disordered" evidence="1">
    <location>
        <begin position="147"/>
        <end position="171"/>
    </location>
</feature>
<feature type="transmembrane region" description="Helical" evidence="2">
    <location>
        <begin position="44"/>
        <end position="66"/>
    </location>
</feature>
<feature type="compositionally biased region" description="Basic and acidic residues" evidence="1">
    <location>
        <begin position="147"/>
        <end position="157"/>
    </location>
</feature>
<comment type="caution">
    <text evidence="3">The sequence shown here is derived from an EMBL/GenBank/DDBJ whole genome shotgun (WGS) entry which is preliminary data.</text>
</comment>
<keyword evidence="2" id="KW-1133">Transmembrane helix</keyword>
<evidence type="ECO:0000313" key="3">
    <source>
        <dbReference type="EMBL" id="MED6133812.1"/>
    </source>
</evidence>
<evidence type="ECO:0000256" key="1">
    <source>
        <dbReference type="SAM" id="MobiDB-lite"/>
    </source>
</evidence>
<reference evidence="3 4" key="1">
    <citation type="journal article" date="2023" name="Plants (Basel)">
        <title>Bridging the Gap: Combining Genomics and Transcriptomics Approaches to Understand Stylosanthes scabra, an Orphan Legume from the Brazilian Caatinga.</title>
        <authorList>
            <person name="Ferreira-Neto J.R.C."/>
            <person name="da Silva M.D."/>
            <person name="Binneck E."/>
            <person name="de Melo N.F."/>
            <person name="da Silva R.H."/>
            <person name="de Melo A.L.T.M."/>
            <person name="Pandolfi V."/>
            <person name="Bustamante F.O."/>
            <person name="Brasileiro-Vidal A.C."/>
            <person name="Benko-Iseppon A.M."/>
        </authorList>
    </citation>
    <scope>NUCLEOTIDE SEQUENCE [LARGE SCALE GENOMIC DNA]</scope>
    <source>
        <tissue evidence="3">Leaves</tissue>
    </source>
</reference>